<dbReference type="EMBL" id="JAAAMJ010000009">
    <property type="protein sequence ID" value="NDV87570.1"/>
    <property type="molecule type" value="Genomic_DNA"/>
</dbReference>
<comment type="subcellular location">
    <subcellularLocation>
        <location evidence="5">Cytoplasm</location>
    </subcellularLocation>
</comment>
<keyword evidence="8" id="KW-1185">Reference proteome</keyword>
<dbReference type="PIRSF" id="PIRSF004505">
    <property type="entry name" value="MT_bac"/>
    <property type="match status" value="1"/>
</dbReference>
<keyword evidence="1 5" id="KW-0489">Methyltransferase</keyword>
<dbReference type="PANTHER" id="PTHR33603">
    <property type="entry name" value="METHYLTRANSFERASE"/>
    <property type="match status" value="1"/>
</dbReference>
<dbReference type="Proteomes" id="UP000476332">
    <property type="component" value="Unassembled WGS sequence"/>
</dbReference>
<comment type="function">
    <text evidence="5">Specifically methylates the pseudouridine at position 1915 (m3Psi1915) in 23S rRNA.</text>
</comment>
<feature type="region of interest" description="Disordered" evidence="6">
    <location>
        <begin position="35"/>
        <end position="65"/>
    </location>
</feature>
<evidence type="ECO:0000256" key="4">
    <source>
        <dbReference type="ARBA" id="ARBA00038303"/>
    </source>
</evidence>
<sequence length="160" mass="17454">MRLTIAAVGRMKAGPERELADRYFDRLKKAGPPLGLDYQGLSEHPESRLGTSPERKRDEAQRLAASLPEGAARIVLDETGRLMSSQEFADAIAGFRDGGQRDLGLLIGGPDGHDESLRSGAGLVLSLGRMTFPHQIVRILLAEQLYRAVTILAGHPYHRS</sequence>
<keyword evidence="3 5" id="KW-0949">S-adenosyl-L-methionine</keyword>
<dbReference type="GO" id="GO:0005737">
    <property type="term" value="C:cytoplasm"/>
    <property type="evidence" value="ECO:0007669"/>
    <property type="project" value="UniProtKB-SubCell"/>
</dbReference>
<evidence type="ECO:0000256" key="3">
    <source>
        <dbReference type="ARBA" id="ARBA00022691"/>
    </source>
</evidence>
<dbReference type="PANTHER" id="PTHR33603:SF1">
    <property type="entry name" value="RIBOSOMAL RNA LARGE SUBUNIT METHYLTRANSFERASE H"/>
    <property type="match status" value="1"/>
</dbReference>
<dbReference type="InterPro" id="IPR029026">
    <property type="entry name" value="tRNA_m1G_MTases_N"/>
</dbReference>
<name>A0A6L9MJC2_9HYPH</name>
<organism evidence="7 8">
    <name type="scientific">Aurantimonas aggregata</name>
    <dbReference type="NCBI Taxonomy" id="2047720"/>
    <lineage>
        <taxon>Bacteria</taxon>
        <taxon>Pseudomonadati</taxon>
        <taxon>Pseudomonadota</taxon>
        <taxon>Alphaproteobacteria</taxon>
        <taxon>Hyphomicrobiales</taxon>
        <taxon>Aurantimonadaceae</taxon>
        <taxon>Aurantimonas</taxon>
    </lineage>
</organism>
<dbReference type="HAMAP" id="MF_00658">
    <property type="entry name" value="23SrRNA_methyltr_H"/>
    <property type="match status" value="1"/>
</dbReference>
<keyword evidence="5" id="KW-0963">Cytoplasm</keyword>
<dbReference type="EC" id="2.1.1.177" evidence="5"/>
<dbReference type="InterPro" id="IPR029028">
    <property type="entry name" value="Alpha/beta_knot_MTases"/>
</dbReference>
<dbReference type="NCBIfam" id="NF000989">
    <property type="entry name" value="PRK00103.2-3"/>
    <property type="match status" value="1"/>
</dbReference>
<dbReference type="RefSeq" id="WP_163044322.1">
    <property type="nucleotide sequence ID" value="NZ_JAAAMJ010000009.1"/>
</dbReference>
<gene>
    <name evidence="5 7" type="primary">rlmH</name>
    <name evidence="7" type="ORF">GTW51_12760</name>
</gene>
<evidence type="ECO:0000256" key="1">
    <source>
        <dbReference type="ARBA" id="ARBA00022603"/>
    </source>
</evidence>
<reference evidence="7 8" key="1">
    <citation type="submission" date="2020-01" db="EMBL/GenBank/DDBJ databases">
        <title>Genomes of bacteria type strains.</title>
        <authorList>
            <person name="Chen J."/>
            <person name="Zhu S."/>
            <person name="Chen J."/>
        </authorList>
    </citation>
    <scope>NUCLEOTIDE SEQUENCE [LARGE SCALE GENOMIC DNA]</scope>
    <source>
        <strain evidence="7 8">KCTC 52919</strain>
    </source>
</reference>
<comment type="caution">
    <text evidence="7">The sequence shown here is derived from an EMBL/GenBank/DDBJ whole genome shotgun (WGS) entry which is preliminary data.</text>
</comment>
<comment type="similarity">
    <text evidence="4 5">Belongs to the RNA methyltransferase RlmH family.</text>
</comment>
<keyword evidence="2 5" id="KW-0808">Transferase</keyword>
<dbReference type="SUPFAM" id="SSF75217">
    <property type="entry name" value="alpha/beta knot"/>
    <property type="match status" value="1"/>
</dbReference>
<accession>A0A6L9MJC2</accession>
<dbReference type="AlphaFoldDB" id="A0A6L9MJC2"/>
<keyword evidence="5" id="KW-0698">rRNA processing</keyword>
<dbReference type="Pfam" id="PF02590">
    <property type="entry name" value="SPOUT_MTase"/>
    <property type="match status" value="1"/>
</dbReference>
<feature type="binding site" evidence="5">
    <location>
        <position position="108"/>
    </location>
    <ligand>
        <name>S-adenosyl-L-methionine</name>
        <dbReference type="ChEBI" id="CHEBI:59789"/>
    </ligand>
</feature>
<dbReference type="Gene3D" id="3.40.1280.10">
    <property type="match status" value="1"/>
</dbReference>
<dbReference type="InterPro" id="IPR003742">
    <property type="entry name" value="RlmH-like"/>
</dbReference>
<evidence type="ECO:0000256" key="5">
    <source>
        <dbReference type="HAMAP-Rule" id="MF_00658"/>
    </source>
</evidence>
<feature type="binding site" evidence="5">
    <location>
        <begin position="127"/>
        <end position="132"/>
    </location>
    <ligand>
        <name>S-adenosyl-L-methionine</name>
        <dbReference type="ChEBI" id="CHEBI:59789"/>
    </ligand>
</feature>
<evidence type="ECO:0000256" key="2">
    <source>
        <dbReference type="ARBA" id="ARBA00022679"/>
    </source>
</evidence>
<comment type="subunit">
    <text evidence="5">Homodimer.</text>
</comment>
<proteinExistence type="inferred from homology"/>
<feature type="binding site" evidence="5">
    <location>
        <position position="76"/>
    </location>
    <ligand>
        <name>S-adenosyl-L-methionine</name>
        <dbReference type="ChEBI" id="CHEBI:59789"/>
    </ligand>
</feature>
<evidence type="ECO:0000256" key="6">
    <source>
        <dbReference type="SAM" id="MobiDB-lite"/>
    </source>
</evidence>
<dbReference type="CDD" id="cd18081">
    <property type="entry name" value="RlmH-like"/>
    <property type="match status" value="1"/>
</dbReference>
<protein>
    <recommendedName>
        <fullName evidence="5">Ribosomal RNA large subunit methyltransferase H</fullName>
        <ecNumber evidence="5">2.1.1.177</ecNumber>
    </recommendedName>
    <alternativeName>
        <fullName evidence="5">23S rRNA (pseudouridine1915-N3)-methyltransferase</fullName>
    </alternativeName>
    <alternativeName>
        <fullName evidence="5">23S rRNA m3Psi1915 methyltransferase</fullName>
    </alternativeName>
    <alternativeName>
        <fullName evidence="5">rRNA (pseudouridine-N3-)-methyltransferase RlmH</fullName>
    </alternativeName>
</protein>
<dbReference type="GO" id="GO:0070038">
    <property type="term" value="F:rRNA (pseudouridine-N3-)-methyltransferase activity"/>
    <property type="evidence" value="ECO:0007669"/>
    <property type="project" value="UniProtKB-UniRule"/>
</dbReference>
<evidence type="ECO:0000313" key="7">
    <source>
        <dbReference type="EMBL" id="NDV87570.1"/>
    </source>
</evidence>
<comment type="catalytic activity">
    <reaction evidence="5">
        <text>pseudouridine(1915) in 23S rRNA + S-adenosyl-L-methionine = N(3)-methylpseudouridine(1915) in 23S rRNA + S-adenosyl-L-homocysteine + H(+)</text>
        <dbReference type="Rhea" id="RHEA:42752"/>
        <dbReference type="Rhea" id="RHEA-COMP:10221"/>
        <dbReference type="Rhea" id="RHEA-COMP:10222"/>
        <dbReference type="ChEBI" id="CHEBI:15378"/>
        <dbReference type="ChEBI" id="CHEBI:57856"/>
        <dbReference type="ChEBI" id="CHEBI:59789"/>
        <dbReference type="ChEBI" id="CHEBI:65314"/>
        <dbReference type="ChEBI" id="CHEBI:74486"/>
        <dbReference type="EC" id="2.1.1.177"/>
    </reaction>
</comment>
<evidence type="ECO:0000313" key="8">
    <source>
        <dbReference type="Proteomes" id="UP000476332"/>
    </source>
</evidence>
<feature type="compositionally biased region" description="Basic and acidic residues" evidence="6">
    <location>
        <begin position="43"/>
        <end position="61"/>
    </location>
</feature>